<comment type="similarity">
    <text evidence="1 4">Belongs to the plant dirigent protein family.</text>
</comment>
<gene>
    <name evidence="6" type="ORF">BUALT_Bualt12G0003800</name>
</gene>
<keyword evidence="5" id="KW-0812">Transmembrane</keyword>
<sequence>MAATPVVTLTPSTIVTIIIFFSSAFVLANSEQFARELHRNKLDQKREKLTHLHFYFHDILSGANPTAVDVAQAATTNASATGFGLVRVMDEPLTESQNLSSKQVGRAQGIYTSADSRTVGLLMVLNFEFTEGKYNGSTLSLLGRNAVLSGVREMPIVGGSGLFRYATGYAQAKTREFDPATGNAIVEYNVFARHY</sequence>
<dbReference type="PANTHER" id="PTHR21495">
    <property type="entry name" value="NUCLEOPORIN-RELATED"/>
    <property type="match status" value="1"/>
</dbReference>
<comment type="subunit">
    <text evidence="2 4">Homodimer.</text>
</comment>
<evidence type="ECO:0000256" key="3">
    <source>
        <dbReference type="ARBA" id="ARBA00022525"/>
    </source>
</evidence>
<evidence type="ECO:0000256" key="4">
    <source>
        <dbReference type="RuleBase" id="RU363099"/>
    </source>
</evidence>
<dbReference type="Gene3D" id="2.40.480.10">
    <property type="entry name" value="Allene oxide cyclase-like"/>
    <property type="match status" value="1"/>
</dbReference>
<evidence type="ECO:0000256" key="2">
    <source>
        <dbReference type="ARBA" id="ARBA00011738"/>
    </source>
</evidence>
<dbReference type="InterPro" id="IPR004265">
    <property type="entry name" value="Dirigent"/>
</dbReference>
<dbReference type="EMBL" id="WHWC01000012">
    <property type="protein sequence ID" value="KAG8371829.1"/>
    <property type="molecule type" value="Genomic_DNA"/>
</dbReference>
<dbReference type="GO" id="GO:0009699">
    <property type="term" value="P:phenylpropanoid biosynthetic process"/>
    <property type="evidence" value="ECO:0007669"/>
    <property type="project" value="UniProtKB-ARBA"/>
</dbReference>
<evidence type="ECO:0000256" key="5">
    <source>
        <dbReference type="SAM" id="Phobius"/>
    </source>
</evidence>
<protein>
    <recommendedName>
        <fullName evidence="4">Dirigent protein</fullName>
    </recommendedName>
</protein>
<name>A0AAV6WP10_9LAMI</name>
<evidence type="ECO:0000313" key="7">
    <source>
        <dbReference type="Proteomes" id="UP000826271"/>
    </source>
</evidence>
<proteinExistence type="inferred from homology"/>
<keyword evidence="7" id="KW-1185">Reference proteome</keyword>
<reference evidence="6" key="1">
    <citation type="submission" date="2019-10" db="EMBL/GenBank/DDBJ databases">
        <authorList>
            <person name="Zhang R."/>
            <person name="Pan Y."/>
            <person name="Wang J."/>
            <person name="Ma R."/>
            <person name="Yu S."/>
        </authorList>
    </citation>
    <scope>NUCLEOTIDE SEQUENCE</scope>
    <source>
        <strain evidence="6">LA-IB0</strain>
        <tissue evidence="6">Leaf</tissue>
    </source>
</reference>
<evidence type="ECO:0000256" key="1">
    <source>
        <dbReference type="ARBA" id="ARBA00010746"/>
    </source>
</evidence>
<organism evidence="6 7">
    <name type="scientific">Buddleja alternifolia</name>
    <dbReference type="NCBI Taxonomy" id="168488"/>
    <lineage>
        <taxon>Eukaryota</taxon>
        <taxon>Viridiplantae</taxon>
        <taxon>Streptophyta</taxon>
        <taxon>Embryophyta</taxon>
        <taxon>Tracheophyta</taxon>
        <taxon>Spermatophyta</taxon>
        <taxon>Magnoliopsida</taxon>
        <taxon>eudicotyledons</taxon>
        <taxon>Gunneridae</taxon>
        <taxon>Pentapetalae</taxon>
        <taxon>asterids</taxon>
        <taxon>lamiids</taxon>
        <taxon>Lamiales</taxon>
        <taxon>Scrophulariaceae</taxon>
        <taxon>Buddlejeae</taxon>
        <taxon>Buddleja</taxon>
    </lineage>
</organism>
<comment type="subcellular location">
    <subcellularLocation>
        <location evidence="4">Secreted</location>
        <location evidence="4">Extracellular space</location>
        <location evidence="4">Apoplast</location>
    </subcellularLocation>
</comment>
<evidence type="ECO:0000313" key="6">
    <source>
        <dbReference type="EMBL" id="KAG8371829.1"/>
    </source>
</evidence>
<keyword evidence="3 4" id="KW-0964">Secreted</keyword>
<feature type="transmembrane region" description="Helical" evidence="5">
    <location>
        <begin position="6"/>
        <end position="28"/>
    </location>
</feature>
<comment type="function">
    <text evidence="4">Dirigent proteins impart stereoselectivity on the phenoxy radical-coupling reaction, yielding optically active lignans from two molecules of coniferyl alcohol in the biosynthesis of lignans, flavonolignans, and alkaloids and thus plays a central role in plant secondary metabolism.</text>
</comment>
<keyword evidence="5" id="KW-1133">Transmembrane helix</keyword>
<dbReference type="GO" id="GO:0048046">
    <property type="term" value="C:apoplast"/>
    <property type="evidence" value="ECO:0007669"/>
    <property type="project" value="UniProtKB-SubCell"/>
</dbReference>
<keyword evidence="5" id="KW-0472">Membrane</keyword>
<dbReference type="Proteomes" id="UP000826271">
    <property type="component" value="Unassembled WGS sequence"/>
</dbReference>
<dbReference type="InterPro" id="IPR044859">
    <property type="entry name" value="Allene_oxi_cyc_Dirigent"/>
</dbReference>
<comment type="caution">
    <text evidence="6">The sequence shown here is derived from an EMBL/GenBank/DDBJ whole genome shotgun (WGS) entry which is preliminary data.</text>
</comment>
<keyword evidence="4" id="KW-0052">Apoplast</keyword>
<accession>A0AAV6WP10</accession>
<dbReference type="AlphaFoldDB" id="A0AAV6WP10"/>
<dbReference type="Pfam" id="PF03018">
    <property type="entry name" value="Dirigent"/>
    <property type="match status" value="1"/>
</dbReference>